<dbReference type="InterPro" id="IPR013943">
    <property type="entry name" value="Pet127"/>
</dbReference>
<dbReference type="PANTHER" id="PTHR31014">
    <property type="entry name" value="MITOCHONDRIAL TRANSLATION SYSTEM COMPONENT PET127-RELATED"/>
    <property type="match status" value="1"/>
</dbReference>
<dbReference type="GO" id="GO:0005740">
    <property type="term" value="C:mitochondrial envelope"/>
    <property type="evidence" value="ECO:0007669"/>
    <property type="project" value="TreeGrafter"/>
</dbReference>
<protein>
    <recommendedName>
        <fullName evidence="4">Pet127-domain-containing protein</fullName>
    </recommendedName>
</protein>
<feature type="compositionally biased region" description="Polar residues" evidence="1">
    <location>
        <begin position="1"/>
        <end position="10"/>
    </location>
</feature>
<organism evidence="2 3">
    <name type="scientific">Gomphillus americanus</name>
    <dbReference type="NCBI Taxonomy" id="1940652"/>
    <lineage>
        <taxon>Eukaryota</taxon>
        <taxon>Fungi</taxon>
        <taxon>Dikarya</taxon>
        <taxon>Ascomycota</taxon>
        <taxon>Pezizomycotina</taxon>
        <taxon>Lecanoromycetes</taxon>
        <taxon>OSLEUM clade</taxon>
        <taxon>Ostropomycetidae</taxon>
        <taxon>Ostropales</taxon>
        <taxon>Graphidaceae</taxon>
        <taxon>Gomphilloideae</taxon>
        <taxon>Gomphillus</taxon>
    </lineage>
</organism>
<feature type="region of interest" description="Disordered" evidence="1">
    <location>
        <begin position="559"/>
        <end position="697"/>
    </location>
</feature>
<feature type="region of interest" description="Disordered" evidence="1">
    <location>
        <begin position="1"/>
        <end position="126"/>
    </location>
</feature>
<accession>A0A8H3FIS9</accession>
<feature type="compositionally biased region" description="Basic and acidic residues" evidence="1">
    <location>
        <begin position="614"/>
        <end position="626"/>
    </location>
</feature>
<evidence type="ECO:0000313" key="2">
    <source>
        <dbReference type="EMBL" id="CAF9925339.1"/>
    </source>
</evidence>
<dbReference type="AlphaFoldDB" id="A0A8H3FIS9"/>
<name>A0A8H3FIS9_9LECA</name>
<evidence type="ECO:0000313" key="3">
    <source>
        <dbReference type="Proteomes" id="UP000664169"/>
    </source>
</evidence>
<feature type="compositionally biased region" description="Basic and acidic residues" evidence="1">
    <location>
        <begin position="572"/>
        <end position="589"/>
    </location>
</feature>
<keyword evidence="3" id="KW-1185">Reference proteome</keyword>
<feature type="compositionally biased region" description="Basic and acidic residues" evidence="1">
    <location>
        <begin position="28"/>
        <end position="42"/>
    </location>
</feature>
<dbReference type="EMBL" id="CAJPDQ010000023">
    <property type="protein sequence ID" value="CAF9925339.1"/>
    <property type="molecule type" value="Genomic_DNA"/>
</dbReference>
<gene>
    <name evidence="2" type="ORF">GOMPHAMPRED_003862</name>
</gene>
<feature type="compositionally biased region" description="Acidic residues" evidence="1">
    <location>
        <begin position="590"/>
        <end position="600"/>
    </location>
</feature>
<reference evidence="2" key="1">
    <citation type="submission" date="2021-03" db="EMBL/GenBank/DDBJ databases">
        <authorList>
            <person name="Tagirdzhanova G."/>
        </authorList>
    </citation>
    <scope>NUCLEOTIDE SEQUENCE</scope>
</reference>
<dbReference type="Proteomes" id="UP000664169">
    <property type="component" value="Unassembled WGS sequence"/>
</dbReference>
<proteinExistence type="predicted"/>
<dbReference type="GO" id="GO:0000964">
    <property type="term" value="P:mitochondrial RNA 5'-end processing"/>
    <property type="evidence" value="ECO:0007669"/>
    <property type="project" value="TreeGrafter"/>
</dbReference>
<feature type="compositionally biased region" description="Polar residues" evidence="1">
    <location>
        <begin position="634"/>
        <end position="648"/>
    </location>
</feature>
<sequence length="828" mass="94144">MSSNETSTAIPKSESRSEEAKQVTGLKEATDVAMKEEDRKESSVTSTRIKCLLQKLRSTTRDTSEAATTAIDSTHKASTRGSPSSSIQRKDGITGSLQPMTDKDSKTVRSIPPSRRQRKSAIKAAETPTIRKFPVVTTRRLPGSPLIRKHLSDPESKLIKSALLTTRTLKMEALEVTGQPPVKNLSYDLDRVLFKQGVYNLQDPRTGVFNFDHYLQNIMPEEEFDFDSLARFMASSEDTTLQRLAKEHGKKYVGSTSSMTSVLSHFHFLLSNFRPLNLSRISRAYPEPSTTFTEFTRLPASIYLKYKDGAYAVDSNKEFDRATILSRLGQSLEKLLTVPKNLYEQYRKTSSEKIPDEVKNTPEAYHYSSLGNFVFRSQLDGHHGWLPGSGVFDIKTRACITIRMNQDNYKEMSGYQIRGLYGEWESYEREYLDMLRSTMLKYSLQVRMGRMDGIFVAYHNTEQIFGFQYIPLSEMDLALHGQENLALGDQEFKFSVQMFSDVLDLATERFPSQSIRFYFETRPRIAGSPEMYIFAEPMDTETMDTVQQAESAIALQELRNEMLGDNSPPKTDGAKEKATEASEDLRGQDFDLETELEESIEASSNMEAVQTEIEPEKPSQDPHIDAGDPPDESNAITLEATWSSSHQTDPGDIERPLSPPNQSIKEPDEAKFPTAGPQLQQSSKMESESGIDISEESQVKQRPILGMCLSASNLINGDLAEEISHVNYAADWPLQQVQWRYAKPANGPKVNKLWNVSYHIRQFSDREAQGKFRACKERKRKKYAELDATDKYHEKYLRILRDWSERGRSRKKRSEKVFRGNSMRQFGD</sequence>
<dbReference type="PANTHER" id="PTHR31014:SF0">
    <property type="entry name" value="MITOCHONDRIAL TRANSLATION SYSTEM COMPONENT PET127-RELATED"/>
    <property type="match status" value="1"/>
</dbReference>
<dbReference type="OrthoDB" id="10249045at2759"/>
<evidence type="ECO:0008006" key="4">
    <source>
        <dbReference type="Google" id="ProtNLM"/>
    </source>
</evidence>
<comment type="caution">
    <text evidence="2">The sequence shown here is derived from an EMBL/GenBank/DDBJ whole genome shotgun (WGS) entry which is preliminary data.</text>
</comment>
<feature type="region of interest" description="Disordered" evidence="1">
    <location>
        <begin position="806"/>
        <end position="828"/>
    </location>
</feature>
<dbReference type="Pfam" id="PF08634">
    <property type="entry name" value="Pet127"/>
    <property type="match status" value="1"/>
</dbReference>
<evidence type="ECO:0000256" key="1">
    <source>
        <dbReference type="SAM" id="MobiDB-lite"/>
    </source>
</evidence>